<dbReference type="AlphaFoldDB" id="A0A553UQR5"/>
<keyword evidence="1" id="KW-0732">Signal</keyword>
<proteinExistence type="predicted"/>
<comment type="caution">
    <text evidence="2">The sequence shown here is derived from an EMBL/GenBank/DDBJ whole genome shotgun (WGS) entry which is preliminary data.</text>
</comment>
<dbReference type="PROSITE" id="PS51257">
    <property type="entry name" value="PROKAR_LIPOPROTEIN"/>
    <property type="match status" value="1"/>
</dbReference>
<dbReference type="OrthoDB" id="76446at2"/>
<accession>A0A553UQR5</accession>
<feature type="chain" id="PRO_5021762803" evidence="1">
    <location>
        <begin position="20"/>
        <end position="157"/>
    </location>
</feature>
<protein>
    <submittedName>
        <fullName evidence="2">Uncharacterized protein</fullName>
    </submittedName>
</protein>
<evidence type="ECO:0000313" key="2">
    <source>
        <dbReference type="EMBL" id="TSA82559.1"/>
    </source>
</evidence>
<evidence type="ECO:0000313" key="3">
    <source>
        <dbReference type="Proteomes" id="UP000316092"/>
    </source>
</evidence>
<evidence type="ECO:0000256" key="1">
    <source>
        <dbReference type="SAM" id="SignalP"/>
    </source>
</evidence>
<sequence>MKSLLLVAALLLTPTLLTSCNNCRDSGICPFVDNGPDQPYAAYVEVTLARGSTTQIEIPLTKNGVPDSAILELFSKQTEATAKKDPNLLAYLDAGRVTVRRSAQTFTGSIARISVSVDADATLSAPNLVGSIFGIRRVGSSGPGGTGSINIKVIAKP</sequence>
<keyword evidence="3" id="KW-1185">Reference proteome</keyword>
<dbReference type="Proteomes" id="UP000316092">
    <property type="component" value="Unassembled WGS sequence"/>
</dbReference>
<name>A0A553UQR5_9DEIO</name>
<feature type="signal peptide" evidence="1">
    <location>
        <begin position="1"/>
        <end position="19"/>
    </location>
</feature>
<dbReference type="EMBL" id="VKDB01000016">
    <property type="protein sequence ID" value="TSA82559.1"/>
    <property type="molecule type" value="Genomic_DNA"/>
</dbReference>
<gene>
    <name evidence="2" type="ORF">FNU79_13400</name>
</gene>
<reference evidence="2 3" key="1">
    <citation type="submission" date="2019-07" db="EMBL/GenBank/DDBJ databases">
        <title>Deinococcus detaillus sp. nov., isolated from humus soil in Antarctica.</title>
        <authorList>
            <person name="Zhang K."/>
        </authorList>
    </citation>
    <scope>NUCLEOTIDE SEQUENCE [LARGE SCALE GENOMIC DNA]</scope>
    <source>
        <strain evidence="2 3">H1</strain>
    </source>
</reference>
<dbReference type="RefSeq" id="WP_143721321.1">
    <property type="nucleotide sequence ID" value="NZ_VKDB01000016.1"/>
</dbReference>
<organism evidence="2 3">
    <name type="scientific">Deinococcus detaillensis</name>
    <dbReference type="NCBI Taxonomy" id="2592048"/>
    <lineage>
        <taxon>Bacteria</taxon>
        <taxon>Thermotogati</taxon>
        <taxon>Deinococcota</taxon>
        <taxon>Deinococci</taxon>
        <taxon>Deinococcales</taxon>
        <taxon>Deinococcaceae</taxon>
        <taxon>Deinococcus</taxon>
    </lineage>
</organism>